<dbReference type="GO" id="GO:0009003">
    <property type="term" value="F:signal peptidase activity"/>
    <property type="evidence" value="ECO:0007669"/>
    <property type="project" value="UniProtKB-EC"/>
</dbReference>
<dbReference type="PANTHER" id="PTHR10806:SF6">
    <property type="entry name" value="SIGNAL PEPTIDASE COMPLEX CATALYTIC SUBUNIT SEC11"/>
    <property type="match status" value="1"/>
</dbReference>
<gene>
    <name evidence="7" type="ORF">A3D78_00635</name>
</gene>
<dbReference type="CDD" id="cd06530">
    <property type="entry name" value="S26_SPase_I"/>
    <property type="match status" value="1"/>
</dbReference>
<feature type="transmembrane region" description="Helical" evidence="6">
    <location>
        <begin position="6"/>
        <end position="25"/>
    </location>
</feature>
<dbReference type="InterPro" id="IPR001733">
    <property type="entry name" value="Peptidase_S26B"/>
</dbReference>
<reference evidence="7 8" key="1">
    <citation type="journal article" date="2016" name="Nat. Commun.">
        <title>Thousands of microbial genomes shed light on interconnected biogeochemical processes in an aquifer system.</title>
        <authorList>
            <person name="Anantharaman K."/>
            <person name="Brown C.T."/>
            <person name="Hug L.A."/>
            <person name="Sharon I."/>
            <person name="Castelle C.J."/>
            <person name="Probst A.J."/>
            <person name="Thomas B.C."/>
            <person name="Singh A."/>
            <person name="Wilkins M.J."/>
            <person name="Karaoz U."/>
            <person name="Brodie E.L."/>
            <person name="Williams K.H."/>
            <person name="Hubbard S.S."/>
            <person name="Banfield J.F."/>
        </authorList>
    </citation>
    <scope>NUCLEOTIDE SEQUENCE [LARGE SCALE GENOMIC DNA]</scope>
</reference>
<dbReference type="EMBL" id="MFJM01000054">
    <property type="protein sequence ID" value="OGG16705.1"/>
    <property type="molecule type" value="Genomic_DNA"/>
</dbReference>
<evidence type="ECO:0000256" key="3">
    <source>
        <dbReference type="ARBA" id="ARBA00022989"/>
    </source>
</evidence>
<keyword evidence="2 6" id="KW-0812">Transmembrane</keyword>
<accession>A0A1F5ZWK9</accession>
<dbReference type="GO" id="GO:0006465">
    <property type="term" value="P:signal peptide processing"/>
    <property type="evidence" value="ECO:0007669"/>
    <property type="project" value="UniProtKB-UniRule"/>
</dbReference>
<dbReference type="AlphaFoldDB" id="A0A1F5ZWK9"/>
<evidence type="ECO:0000256" key="1">
    <source>
        <dbReference type="ARBA" id="ARBA00004370"/>
    </source>
</evidence>
<keyword evidence="4 6" id="KW-0472">Membrane</keyword>
<dbReference type="GO" id="GO:0016020">
    <property type="term" value="C:membrane"/>
    <property type="evidence" value="ECO:0007669"/>
    <property type="project" value="UniProtKB-SubCell"/>
</dbReference>
<sequence>MKLIKILFQFLIFFILILSVFILITSKTAVFGGLRSFVVVSGSMQPEIYKGSIVFSFKQPAYQPGNIISFTNIGGQVVTHRIIDKIGEPQGISYQVKGDANNTPDGDPVEEKSIIGRVFLVIPLLGSVVQLLKTPAGFIGLIIGPSALFIVWELYLIKKELEKEIEQKLLNKYKASFS</sequence>
<dbReference type="STRING" id="1798383.A3D78_00635"/>
<dbReference type="InterPro" id="IPR019533">
    <property type="entry name" value="Peptidase_S26"/>
</dbReference>
<name>A0A1F5ZWK9_9BACT</name>
<comment type="subcellular location">
    <subcellularLocation>
        <location evidence="1">Membrane</location>
    </subcellularLocation>
</comment>
<dbReference type="EC" id="3.4.21.89" evidence="5"/>
<feature type="transmembrane region" description="Helical" evidence="6">
    <location>
        <begin position="138"/>
        <end position="157"/>
    </location>
</feature>
<evidence type="ECO:0000256" key="6">
    <source>
        <dbReference type="SAM" id="Phobius"/>
    </source>
</evidence>
<evidence type="ECO:0000256" key="2">
    <source>
        <dbReference type="ARBA" id="ARBA00022692"/>
    </source>
</evidence>
<evidence type="ECO:0000313" key="8">
    <source>
        <dbReference type="Proteomes" id="UP000176253"/>
    </source>
</evidence>
<evidence type="ECO:0000313" key="7">
    <source>
        <dbReference type="EMBL" id="OGG16705.1"/>
    </source>
</evidence>
<dbReference type="Proteomes" id="UP000176253">
    <property type="component" value="Unassembled WGS sequence"/>
</dbReference>
<dbReference type="InterPro" id="IPR036286">
    <property type="entry name" value="LexA/Signal_pep-like_sf"/>
</dbReference>
<organism evidence="7 8">
    <name type="scientific">Candidatus Gottesmanbacteria bacterium RIFCSPHIGHO2_02_FULL_39_14</name>
    <dbReference type="NCBI Taxonomy" id="1798383"/>
    <lineage>
        <taxon>Bacteria</taxon>
        <taxon>Candidatus Gottesmaniibacteriota</taxon>
    </lineage>
</organism>
<dbReference type="PANTHER" id="PTHR10806">
    <property type="entry name" value="SIGNAL PEPTIDASE COMPLEX CATALYTIC SUBUNIT SEC11"/>
    <property type="match status" value="1"/>
</dbReference>
<protein>
    <recommendedName>
        <fullName evidence="5">Signal peptidase I</fullName>
        <ecNumber evidence="5">3.4.21.89</ecNumber>
    </recommendedName>
</protein>
<evidence type="ECO:0000256" key="4">
    <source>
        <dbReference type="ARBA" id="ARBA00023136"/>
    </source>
</evidence>
<dbReference type="SUPFAM" id="SSF51306">
    <property type="entry name" value="LexA/Signal peptidase"/>
    <property type="match status" value="1"/>
</dbReference>
<keyword evidence="3 6" id="KW-1133">Transmembrane helix</keyword>
<proteinExistence type="predicted"/>
<evidence type="ECO:0000256" key="5">
    <source>
        <dbReference type="NCBIfam" id="TIGR02228"/>
    </source>
</evidence>
<dbReference type="GO" id="GO:0004252">
    <property type="term" value="F:serine-type endopeptidase activity"/>
    <property type="evidence" value="ECO:0007669"/>
    <property type="project" value="UniProtKB-UniRule"/>
</dbReference>
<dbReference type="NCBIfam" id="TIGR02228">
    <property type="entry name" value="sigpep_I_arch"/>
    <property type="match status" value="1"/>
</dbReference>
<comment type="caution">
    <text evidence="7">The sequence shown here is derived from an EMBL/GenBank/DDBJ whole genome shotgun (WGS) entry which is preliminary data.</text>
</comment>